<evidence type="ECO:0000313" key="5">
    <source>
        <dbReference type="Proteomes" id="UP000198963"/>
    </source>
</evidence>
<keyword evidence="5" id="KW-1185">Reference proteome</keyword>
<gene>
    <name evidence="4" type="ORF">SAMN04489797_0192</name>
</gene>
<dbReference type="STRING" id="1249933.SAMN04489797_0192"/>
<protein>
    <submittedName>
        <fullName evidence="4">Auto-transporter adhesin, head GIN domain</fullName>
    </submittedName>
</protein>
<sequence length="241" mass="25015">MKLLQSITIITLLFSTTVASAQWGKHKKIKGDSHIITTTVSTGTYDAISAAGAMDFKLIEGTEGEISIKGDSNLISYIVTEVKQNTLHIKIKKGYNIKPSQTIVITIPYESISAISLAGSGDITNTGTIKTTTFKVALAGSGDIDLNVSAEEIESKIAGSGDIELKGITTQLSTVVAGSGDFDGDALKSTNVMAKISGSGDINVHCNSELTVKIAGSGDVKYSGQPTKKNTSISGSGSVSH</sequence>
<evidence type="ECO:0000259" key="3">
    <source>
        <dbReference type="Pfam" id="PF10988"/>
    </source>
</evidence>
<dbReference type="RefSeq" id="WP_092443366.1">
    <property type="nucleotide sequence ID" value="NZ_LT629774.1"/>
</dbReference>
<dbReference type="EMBL" id="LT629774">
    <property type="protein sequence ID" value="SDR81341.1"/>
    <property type="molecule type" value="Genomic_DNA"/>
</dbReference>
<feature type="region of interest" description="Disordered" evidence="1">
    <location>
        <begin position="222"/>
        <end position="241"/>
    </location>
</feature>
<evidence type="ECO:0000256" key="2">
    <source>
        <dbReference type="SAM" id="SignalP"/>
    </source>
</evidence>
<dbReference type="PANTHER" id="PTHR39200">
    <property type="entry name" value="HYPOTHETICAL EXPORTED PROTEIN"/>
    <property type="match status" value="1"/>
</dbReference>
<dbReference type="InterPro" id="IPR021255">
    <property type="entry name" value="DUF2807"/>
</dbReference>
<dbReference type="Pfam" id="PF10988">
    <property type="entry name" value="DUF2807"/>
    <property type="match status" value="1"/>
</dbReference>
<dbReference type="AlphaFoldDB" id="A0A1H1M3I9"/>
<accession>A0A1H1M3I9</accession>
<dbReference type="Proteomes" id="UP000198963">
    <property type="component" value="Chromosome I"/>
</dbReference>
<evidence type="ECO:0000256" key="1">
    <source>
        <dbReference type="SAM" id="MobiDB-lite"/>
    </source>
</evidence>
<feature type="chain" id="PRO_5009254001" evidence="2">
    <location>
        <begin position="22"/>
        <end position="241"/>
    </location>
</feature>
<keyword evidence="2" id="KW-0732">Signal</keyword>
<dbReference type="Gene3D" id="2.160.20.120">
    <property type="match status" value="1"/>
</dbReference>
<evidence type="ECO:0000313" key="4">
    <source>
        <dbReference type="EMBL" id="SDR81341.1"/>
    </source>
</evidence>
<organism evidence="4 5">
    <name type="scientific">Winogradskyella sediminis</name>
    <dbReference type="NCBI Taxonomy" id="1382466"/>
    <lineage>
        <taxon>Bacteria</taxon>
        <taxon>Pseudomonadati</taxon>
        <taxon>Bacteroidota</taxon>
        <taxon>Flavobacteriia</taxon>
        <taxon>Flavobacteriales</taxon>
        <taxon>Flavobacteriaceae</taxon>
        <taxon>Winogradskyella</taxon>
    </lineage>
</organism>
<name>A0A1H1M3I9_9FLAO</name>
<proteinExistence type="predicted"/>
<feature type="signal peptide" evidence="2">
    <location>
        <begin position="1"/>
        <end position="21"/>
    </location>
</feature>
<reference evidence="4 5" key="1">
    <citation type="submission" date="2016-10" db="EMBL/GenBank/DDBJ databases">
        <authorList>
            <person name="Varghese N."/>
            <person name="Submissions S."/>
        </authorList>
    </citation>
    <scope>NUCLEOTIDE SEQUENCE [LARGE SCALE GENOMIC DNA]</scope>
    <source>
        <strain evidence="4 5">RHA_55</strain>
    </source>
</reference>
<feature type="compositionally biased region" description="Polar residues" evidence="1">
    <location>
        <begin position="224"/>
        <end position="241"/>
    </location>
</feature>
<dbReference type="PANTHER" id="PTHR39200:SF1">
    <property type="entry name" value="AUTO-TRANSPORTER ADHESIN HEAD GIN DOMAIN-CONTAINING PROTEIN-RELATED"/>
    <property type="match status" value="1"/>
</dbReference>
<feature type="domain" description="Putative auto-transporter adhesin head GIN" evidence="3">
    <location>
        <begin position="45"/>
        <end position="226"/>
    </location>
</feature>